<evidence type="ECO:0000256" key="3">
    <source>
        <dbReference type="ARBA" id="ARBA00022679"/>
    </source>
</evidence>
<dbReference type="GO" id="GO:0010285">
    <property type="term" value="F:L,L-diaminopimelate aminotransferase activity"/>
    <property type="evidence" value="ECO:0007669"/>
    <property type="project" value="UniProtKB-EC"/>
</dbReference>
<dbReference type="EMBL" id="CP114014">
    <property type="protein sequence ID" value="XAY05725.1"/>
    <property type="molecule type" value="Genomic_DNA"/>
</dbReference>
<name>A0AAU7AVQ1_9ACTN</name>
<keyword evidence="2 5" id="KW-0032">Aminotransferase</keyword>
<accession>A0AAU7AVQ1</accession>
<reference evidence="5" key="1">
    <citation type="submission" date="2022-12" db="EMBL/GenBank/DDBJ databases">
        <title>Paraconexibacter alkalitolerans sp. nov. and Baekduia alba sp. nov., isolated from soil and emended description of the genera Paraconexibacter (Chun et al., 2020) and Baekduia (An et al., 2020).</title>
        <authorList>
            <person name="Vieira S."/>
            <person name="Huber K.J."/>
            <person name="Geppert A."/>
            <person name="Wolf J."/>
            <person name="Neumann-Schaal M."/>
            <person name="Muesken M."/>
            <person name="Overmann J."/>
        </authorList>
    </citation>
    <scope>NUCLEOTIDE SEQUENCE</scope>
    <source>
        <strain evidence="5">AEG42_29</strain>
    </source>
</reference>
<dbReference type="RefSeq" id="WP_354702228.1">
    <property type="nucleotide sequence ID" value="NZ_CP114014.1"/>
</dbReference>
<dbReference type="KEGG" id="parq:DSM112329_02583"/>
<protein>
    <submittedName>
        <fullName evidence="5">LL-diaminopimelate aminotransferase</fullName>
        <ecNumber evidence="5">2.6.1.83</ecNumber>
    </submittedName>
</protein>
<gene>
    <name evidence="5" type="primary">dapL</name>
    <name evidence="5" type="ORF">DSM112329_02583</name>
</gene>
<dbReference type="Gene3D" id="3.90.1150.10">
    <property type="entry name" value="Aspartate Aminotransferase, domain 1"/>
    <property type="match status" value="1"/>
</dbReference>
<keyword evidence="3 5" id="KW-0808">Transferase</keyword>
<evidence type="ECO:0000259" key="4">
    <source>
        <dbReference type="Pfam" id="PF00155"/>
    </source>
</evidence>
<dbReference type="Gene3D" id="3.40.640.10">
    <property type="entry name" value="Type I PLP-dependent aspartate aminotransferase-like (Major domain)"/>
    <property type="match status" value="1"/>
</dbReference>
<proteinExistence type="predicted"/>
<feature type="domain" description="Aminotransferase class I/classII large" evidence="4">
    <location>
        <begin position="41"/>
        <end position="380"/>
    </location>
</feature>
<dbReference type="InterPro" id="IPR015424">
    <property type="entry name" value="PyrdxlP-dep_Trfase"/>
</dbReference>
<evidence type="ECO:0000256" key="2">
    <source>
        <dbReference type="ARBA" id="ARBA00022576"/>
    </source>
</evidence>
<dbReference type="PANTHER" id="PTHR42832:SF3">
    <property type="entry name" value="L-GLUTAMINE--4-(METHYLSULFANYL)-2-OXOBUTANOATE AMINOTRANSFERASE"/>
    <property type="match status" value="1"/>
</dbReference>
<evidence type="ECO:0000313" key="5">
    <source>
        <dbReference type="EMBL" id="XAY05725.1"/>
    </source>
</evidence>
<dbReference type="AlphaFoldDB" id="A0AAU7AVQ1"/>
<sequence length="390" mass="40968">MSGPASGAVAVPLNPVLEGLRVYPFTRLTDAARALREKGVDVIDFGIGEPREPTPLFIREALAAAITPQSPYPVAAGLPELRSAIAAWAGRRFGVALDPATQVVPSLGAKEVIFSLAQVIGPGAVAVTTPGYPVAERGALFAGQRVHELPLTAERAFLPDLDSLPDDLALLWLNYPNNPTAATADLAFYERAAALGRERGFAVASDEAYSELSFTDELPASALQVADLTNVLAINTLSKRSSMPGIRSGFAAGDPRLVGALKRYRPNVGVAPQEFVQRAAAAAWAEEDHVTAVREVYRSKRAALLPALEDIGLKPAGGDATFFLWLSLPEGWTSSEAFALALLDEGLVVAPGAYFGPAGEGYVRVALVPTLEACAAAAARLRAWTAPPPV</sequence>
<dbReference type="InterPro" id="IPR050881">
    <property type="entry name" value="LL-DAP_aminotransferase"/>
</dbReference>
<dbReference type="GO" id="GO:0030170">
    <property type="term" value="F:pyridoxal phosphate binding"/>
    <property type="evidence" value="ECO:0007669"/>
    <property type="project" value="InterPro"/>
</dbReference>
<dbReference type="InterPro" id="IPR015422">
    <property type="entry name" value="PyrdxlP-dep_Trfase_small"/>
</dbReference>
<organism evidence="5">
    <name type="scientific">Paraconexibacter sp. AEG42_29</name>
    <dbReference type="NCBI Taxonomy" id="2997339"/>
    <lineage>
        <taxon>Bacteria</taxon>
        <taxon>Bacillati</taxon>
        <taxon>Actinomycetota</taxon>
        <taxon>Thermoleophilia</taxon>
        <taxon>Solirubrobacterales</taxon>
        <taxon>Paraconexibacteraceae</taxon>
        <taxon>Paraconexibacter</taxon>
    </lineage>
</organism>
<dbReference type="EC" id="2.6.1.83" evidence="5"/>
<dbReference type="InterPro" id="IPR004839">
    <property type="entry name" value="Aminotransferase_I/II_large"/>
</dbReference>
<dbReference type="CDD" id="cd00609">
    <property type="entry name" value="AAT_like"/>
    <property type="match status" value="1"/>
</dbReference>
<dbReference type="SUPFAM" id="SSF53383">
    <property type="entry name" value="PLP-dependent transferases"/>
    <property type="match status" value="1"/>
</dbReference>
<evidence type="ECO:0000256" key="1">
    <source>
        <dbReference type="ARBA" id="ARBA00001933"/>
    </source>
</evidence>
<dbReference type="Pfam" id="PF00155">
    <property type="entry name" value="Aminotran_1_2"/>
    <property type="match status" value="1"/>
</dbReference>
<dbReference type="InterPro" id="IPR015421">
    <property type="entry name" value="PyrdxlP-dep_Trfase_major"/>
</dbReference>
<comment type="cofactor">
    <cofactor evidence="1">
        <name>pyridoxal 5'-phosphate</name>
        <dbReference type="ChEBI" id="CHEBI:597326"/>
    </cofactor>
</comment>
<dbReference type="PANTHER" id="PTHR42832">
    <property type="entry name" value="AMINO ACID AMINOTRANSFERASE"/>
    <property type="match status" value="1"/>
</dbReference>